<dbReference type="OrthoDB" id="7858918at2759"/>
<dbReference type="Proteomes" id="UP000002282">
    <property type="component" value="Chromosome 2R"/>
</dbReference>
<reference evidence="2 3" key="1">
    <citation type="journal article" date="2007" name="Nature">
        <title>Evolution of genes and genomes on the Drosophila phylogeny.</title>
        <authorList>
            <consortium name="Drosophila 12 Genomes Consortium"/>
            <person name="Clark A.G."/>
            <person name="Eisen M.B."/>
            <person name="Smith D.R."/>
            <person name="Bergman C.M."/>
            <person name="Oliver B."/>
            <person name="Markow T.A."/>
            <person name="Kaufman T.C."/>
            <person name="Kellis M."/>
            <person name="Gelbart W."/>
            <person name="Iyer V.N."/>
            <person name="Pollard D.A."/>
            <person name="Sackton T.B."/>
            <person name="Larracuente A.M."/>
            <person name="Singh N.D."/>
            <person name="Abad J.P."/>
            <person name="Abt D.N."/>
            <person name="Adryan B."/>
            <person name="Aguade M."/>
            <person name="Akashi H."/>
            <person name="Anderson W.W."/>
            <person name="Aquadro C.F."/>
            <person name="Ardell D.H."/>
            <person name="Arguello R."/>
            <person name="Artieri C.G."/>
            <person name="Barbash D.A."/>
            <person name="Barker D."/>
            <person name="Barsanti P."/>
            <person name="Batterham P."/>
            <person name="Batzoglou S."/>
            <person name="Begun D."/>
            <person name="Bhutkar A."/>
            <person name="Blanco E."/>
            <person name="Bosak S.A."/>
            <person name="Bradley R.K."/>
            <person name="Brand A.D."/>
            <person name="Brent M.R."/>
            <person name="Brooks A.N."/>
            <person name="Brown R.H."/>
            <person name="Butlin R.K."/>
            <person name="Caggese C."/>
            <person name="Calvi B.R."/>
            <person name="Bernardo de Carvalho A."/>
            <person name="Caspi A."/>
            <person name="Castrezana S."/>
            <person name="Celniker S.E."/>
            <person name="Chang J.L."/>
            <person name="Chapple C."/>
            <person name="Chatterji S."/>
            <person name="Chinwalla A."/>
            <person name="Civetta A."/>
            <person name="Clifton S.W."/>
            <person name="Comeron J.M."/>
            <person name="Costello J.C."/>
            <person name="Coyne J.A."/>
            <person name="Daub J."/>
            <person name="David R.G."/>
            <person name="Delcher A.L."/>
            <person name="Delehaunty K."/>
            <person name="Do C.B."/>
            <person name="Ebling H."/>
            <person name="Edwards K."/>
            <person name="Eickbush T."/>
            <person name="Evans J.D."/>
            <person name="Filipski A."/>
            <person name="Findeiss S."/>
            <person name="Freyhult E."/>
            <person name="Fulton L."/>
            <person name="Fulton R."/>
            <person name="Garcia A.C."/>
            <person name="Gardiner A."/>
            <person name="Garfield D.A."/>
            <person name="Garvin B.E."/>
            <person name="Gibson G."/>
            <person name="Gilbert D."/>
            <person name="Gnerre S."/>
            <person name="Godfrey J."/>
            <person name="Good R."/>
            <person name="Gotea V."/>
            <person name="Gravely B."/>
            <person name="Greenberg A.J."/>
            <person name="Griffiths-Jones S."/>
            <person name="Gross S."/>
            <person name="Guigo R."/>
            <person name="Gustafson E.A."/>
            <person name="Haerty W."/>
            <person name="Hahn M.W."/>
            <person name="Halligan D.L."/>
            <person name="Halpern A.L."/>
            <person name="Halter G.M."/>
            <person name="Han M.V."/>
            <person name="Heger A."/>
            <person name="Hillier L."/>
            <person name="Hinrichs A.S."/>
            <person name="Holmes I."/>
            <person name="Hoskins R.A."/>
            <person name="Hubisz M.J."/>
            <person name="Hultmark D."/>
            <person name="Huntley M.A."/>
            <person name="Jaffe D.B."/>
            <person name="Jagadeeshan S."/>
            <person name="Jeck W.R."/>
            <person name="Johnson J."/>
            <person name="Jones C.D."/>
            <person name="Jordan W.C."/>
            <person name="Karpen G.H."/>
            <person name="Kataoka E."/>
            <person name="Keightley P.D."/>
            <person name="Kheradpour P."/>
            <person name="Kirkness E.F."/>
            <person name="Koerich L.B."/>
            <person name="Kristiansen K."/>
            <person name="Kudrna D."/>
            <person name="Kulathinal R.J."/>
            <person name="Kumar S."/>
            <person name="Kwok R."/>
            <person name="Lander E."/>
            <person name="Langley C.H."/>
            <person name="Lapoint R."/>
            <person name="Lazzaro B.P."/>
            <person name="Lee S.J."/>
            <person name="Levesque L."/>
            <person name="Li R."/>
            <person name="Lin C.F."/>
            <person name="Lin M.F."/>
            <person name="Lindblad-Toh K."/>
            <person name="Llopart A."/>
            <person name="Long M."/>
            <person name="Low L."/>
            <person name="Lozovsky E."/>
            <person name="Lu J."/>
            <person name="Luo M."/>
            <person name="Machado C.A."/>
            <person name="Makalowski W."/>
            <person name="Marzo M."/>
            <person name="Matsuda M."/>
            <person name="Matzkin L."/>
            <person name="McAllister B."/>
            <person name="McBride C.S."/>
            <person name="McKernan B."/>
            <person name="McKernan K."/>
            <person name="Mendez-Lago M."/>
            <person name="Minx P."/>
            <person name="Mollenhauer M.U."/>
            <person name="Montooth K."/>
            <person name="Mount S.M."/>
            <person name="Mu X."/>
            <person name="Myers E."/>
            <person name="Negre B."/>
            <person name="Newfeld S."/>
            <person name="Nielsen R."/>
            <person name="Noor M.A."/>
            <person name="O'Grady P."/>
            <person name="Pachter L."/>
            <person name="Papaceit M."/>
            <person name="Parisi M.J."/>
            <person name="Parisi M."/>
            <person name="Parts L."/>
            <person name="Pedersen J.S."/>
            <person name="Pesole G."/>
            <person name="Phillippy A.M."/>
            <person name="Ponting C.P."/>
            <person name="Pop M."/>
            <person name="Porcelli D."/>
            <person name="Powell J.R."/>
            <person name="Prohaska S."/>
            <person name="Pruitt K."/>
            <person name="Puig M."/>
            <person name="Quesneville H."/>
            <person name="Ram K.R."/>
            <person name="Rand D."/>
            <person name="Rasmussen M.D."/>
            <person name="Reed L.K."/>
            <person name="Reenan R."/>
            <person name="Reily A."/>
            <person name="Remington K.A."/>
            <person name="Rieger T.T."/>
            <person name="Ritchie M.G."/>
            <person name="Robin C."/>
            <person name="Rogers Y.H."/>
            <person name="Rohde C."/>
            <person name="Rozas J."/>
            <person name="Rubenfield M.J."/>
            <person name="Ruiz A."/>
            <person name="Russo S."/>
            <person name="Salzberg S.L."/>
            <person name="Sanchez-Gracia A."/>
            <person name="Saranga D.J."/>
            <person name="Sato H."/>
            <person name="Schaeffer S.W."/>
            <person name="Schatz M.C."/>
            <person name="Schlenke T."/>
            <person name="Schwartz R."/>
            <person name="Segarra C."/>
            <person name="Singh R.S."/>
            <person name="Sirot L."/>
            <person name="Sirota M."/>
            <person name="Sisneros N.B."/>
            <person name="Smith C.D."/>
            <person name="Smith T.F."/>
            <person name="Spieth J."/>
            <person name="Stage D.E."/>
            <person name="Stark A."/>
            <person name="Stephan W."/>
            <person name="Strausberg R.L."/>
            <person name="Strempel S."/>
            <person name="Sturgill D."/>
            <person name="Sutton G."/>
            <person name="Sutton G.G."/>
            <person name="Tao W."/>
            <person name="Teichmann S."/>
            <person name="Tobari Y.N."/>
            <person name="Tomimura Y."/>
            <person name="Tsolas J.M."/>
            <person name="Valente V.L."/>
            <person name="Venter E."/>
            <person name="Venter J.C."/>
            <person name="Vicario S."/>
            <person name="Vieira F.G."/>
            <person name="Vilella A.J."/>
            <person name="Villasante A."/>
            <person name="Walenz B."/>
            <person name="Wang J."/>
            <person name="Wasserman M."/>
            <person name="Watts T."/>
            <person name="Wilson D."/>
            <person name="Wilson R.K."/>
            <person name="Wing R.A."/>
            <person name="Wolfner M.F."/>
            <person name="Wong A."/>
            <person name="Wong G.K."/>
            <person name="Wu C.I."/>
            <person name="Wu G."/>
            <person name="Yamamoto D."/>
            <person name="Yang H.P."/>
            <person name="Yang S.P."/>
            <person name="Yorke J.A."/>
            <person name="Yoshida K."/>
            <person name="Zdobnov E."/>
            <person name="Zhang P."/>
            <person name="Zhang Y."/>
            <person name="Zimin A.V."/>
            <person name="Baldwin J."/>
            <person name="Abdouelleil A."/>
            <person name="Abdulkadir J."/>
            <person name="Abebe A."/>
            <person name="Abera B."/>
            <person name="Abreu J."/>
            <person name="Acer S.C."/>
            <person name="Aftuck L."/>
            <person name="Alexander A."/>
            <person name="An P."/>
            <person name="Anderson E."/>
            <person name="Anderson S."/>
            <person name="Arachi H."/>
            <person name="Azer M."/>
            <person name="Bachantsang P."/>
            <person name="Barry A."/>
            <person name="Bayul T."/>
            <person name="Berlin A."/>
            <person name="Bessette D."/>
            <person name="Bloom T."/>
            <person name="Blye J."/>
            <person name="Boguslavskiy L."/>
            <person name="Bonnet C."/>
            <person name="Boukhgalter B."/>
            <person name="Bourzgui I."/>
            <person name="Brown A."/>
            <person name="Cahill P."/>
            <person name="Channer S."/>
            <person name="Cheshatsang Y."/>
            <person name="Chuda L."/>
            <person name="Citroen M."/>
            <person name="Collymore A."/>
            <person name="Cooke P."/>
            <person name="Costello M."/>
            <person name="D'Aco K."/>
            <person name="Daza R."/>
            <person name="De Haan G."/>
            <person name="DeGray S."/>
            <person name="DeMaso C."/>
            <person name="Dhargay N."/>
            <person name="Dooley K."/>
            <person name="Dooley E."/>
            <person name="Doricent M."/>
            <person name="Dorje P."/>
            <person name="Dorjee K."/>
            <person name="Dupes A."/>
            <person name="Elong R."/>
            <person name="Falk J."/>
            <person name="Farina A."/>
            <person name="Faro S."/>
            <person name="Ferguson D."/>
            <person name="Fisher S."/>
            <person name="Foley C.D."/>
            <person name="Franke A."/>
            <person name="Friedrich D."/>
            <person name="Gadbois L."/>
            <person name="Gearin G."/>
            <person name="Gearin C.R."/>
            <person name="Giannoukos G."/>
            <person name="Goode T."/>
            <person name="Graham J."/>
            <person name="Grandbois E."/>
            <person name="Grewal S."/>
            <person name="Gyaltsen K."/>
            <person name="Hafez N."/>
            <person name="Hagos B."/>
            <person name="Hall J."/>
            <person name="Henson C."/>
            <person name="Hollinger A."/>
            <person name="Honan T."/>
            <person name="Huard M.D."/>
            <person name="Hughes L."/>
            <person name="Hurhula B."/>
            <person name="Husby M.E."/>
            <person name="Kamat A."/>
            <person name="Kanga B."/>
            <person name="Kashin S."/>
            <person name="Khazanovich D."/>
            <person name="Kisner P."/>
            <person name="Lance K."/>
            <person name="Lara M."/>
            <person name="Lee W."/>
            <person name="Lennon N."/>
            <person name="Letendre F."/>
            <person name="LeVine R."/>
            <person name="Lipovsky A."/>
            <person name="Liu X."/>
            <person name="Liu J."/>
            <person name="Liu S."/>
            <person name="Lokyitsang T."/>
            <person name="Lokyitsang Y."/>
            <person name="Lubonja R."/>
            <person name="Lui A."/>
            <person name="MacDonald P."/>
            <person name="Magnisalis V."/>
            <person name="Maru K."/>
            <person name="Matthews C."/>
            <person name="McCusker W."/>
            <person name="McDonough S."/>
            <person name="Mehta T."/>
            <person name="Meldrim J."/>
            <person name="Meneus L."/>
            <person name="Mihai O."/>
            <person name="Mihalev A."/>
            <person name="Mihova T."/>
            <person name="Mittelman R."/>
            <person name="Mlenga V."/>
            <person name="Montmayeur A."/>
            <person name="Mulrain L."/>
            <person name="Navidi A."/>
            <person name="Naylor J."/>
            <person name="Negash T."/>
            <person name="Nguyen T."/>
            <person name="Nguyen N."/>
            <person name="Nicol R."/>
            <person name="Norbu C."/>
            <person name="Norbu N."/>
            <person name="Novod N."/>
            <person name="O'Neill B."/>
            <person name="Osman S."/>
            <person name="Markiewicz E."/>
            <person name="Oyono O.L."/>
            <person name="Patti C."/>
            <person name="Phunkhang P."/>
            <person name="Pierre F."/>
            <person name="Priest M."/>
            <person name="Raghuraman S."/>
            <person name="Rege F."/>
            <person name="Reyes R."/>
            <person name="Rise C."/>
            <person name="Rogov P."/>
            <person name="Ross K."/>
            <person name="Ryan E."/>
            <person name="Settipalli S."/>
            <person name="Shea T."/>
            <person name="Sherpa N."/>
            <person name="Shi L."/>
            <person name="Shih D."/>
            <person name="Sparrow T."/>
            <person name="Spaulding J."/>
            <person name="Stalker J."/>
            <person name="Stange-Thomann N."/>
            <person name="Stavropoulos S."/>
            <person name="Stone C."/>
            <person name="Strader C."/>
            <person name="Tesfaye S."/>
            <person name="Thomson T."/>
            <person name="Thoulutsang Y."/>
            <person name="Thoulutsang D."/>
            <person name="Topham K."/>
            <person name="Topping I."/>
            <person name="Tsamla T."/>
            <person name="Vassiliev H."/>
            <person name="Vo A."/>
            <person name="Wangchuk T."/>
            <person name="Wangdi T."/>
            <person name="Weiand M."/>
            <person name="Wilkinson J."/>
            <person name="Wilson A."/>
            <person name="Yadav S."/>
            <person name="Young G."/>
            <person name="Yu Q."/>
            <person name="Zembek L."/>
            <person name="Zhong D."/>
            <person name="Zimmer A."/>
            <person name="Zwirko Z."/>
            <person name="Jaffe D.B."/>
            <person name="Alvarez P."/>
            <person name="Brockman W."/>
            <person name="Butler J."/>
            <person name="Chin C."/>
            <person name="Gnerre S."/>
            <person name="Grabherr M."/>
            <person name="Kleber M."/>
            <person name="Mauceli E."/>
            <person name="MacCallum I."/>
        </authorList>
    </citation>
    <scope>NUCLEOTIDE SEQUENCE [LARGE SCALE GENOMIC DNA]</scope>
    <source>
        <strain evidence="3">Tai18E2 / Tucson 14021-0261.01</strain>
    </source>
</reference>
<dbReference type="PANTHER" id="PTHR38758">
    <property type="entry name" value="PUTATIVE-RELATED"/>
    <property type="match status" value="1"/>
</dbReference>
<gene>
    <name evidence="2" type="primary">Dyak\GE27438</name>
    <name evidence="2" type="synonym">GE27438</name>
    <name evidence="2" type="ORF">Dyak_GE27438</name>
</gene>
<dbReference type="PANTHER" id="PTHR38758:SF1">
    <property type="entry name" value="PROTEIN, PUTATIVE-RELATED"/>
    <property type="match status" value="1"/>
</dbReference>
<evidence type="ECO:0000256" key="1">
    <source>
        <dbReference type="SAM" id="MobiDB-lite"/>
    </source>
</evidence>
<accession>A0A0R1DVR8</accession>
<dbReference type="AlphaFoldDB" id="A0A0R1DVR8"/>
<proteinExistence type="predicted"/>
<dbReference type="KEGG" id="dya:Dyak_GE27438"/>
<protein>
    <submittedName>
        <fullName evidence="2">Uncharacterized protein</fullName>
    </submittedName>
</protein>
<feature type="region of interest" description="Disordered" evidence="1">
    <location>
        <begin position="335"/>
        <end position="366"/>
    </location>
</feature>
<keyword evidence="3" id="KW-1185">Reference proteome</keyword>
<organism evidence="2 3">
    <name type="scientific">Drosophila yakuba</name>
    <name type="common">Fruit fly</name>
    <dbReference type="NCBI Taxonomy" id="7245"/>
    <lineage>
        <taxon>Eukaryota</taxon>
        <taxon>Metazoa</taxon>
        <taxon>Ecdysozoa</taxon>
        <taxon>Arthropoda</taxon>
        <taxon>Hexapoda</taxon>
        <taxon>Insecta</taxon>
        <taxon>Pterygota</taxon>
        <taxon>Neoptera</taxon>
        <taxon>Endopterygota</taxon>
        <taxon>Diptera</taxon>
        <taxon>Brachycera</taxon>
        <taxon>Muscomorpha</taxon>
        <taxon>Ephydroidea</taxon>
        <taxon>Drosophilidae</taxon>
        <taxon>Drosophila</taxon>
        <taxon>Sophophora</taxon>
    </lineage>
</organism>
<evidence type="ECO:0000313" key="3">
    <source>
        <dbReference type="Proteomes" id="UP000002282"/>
    </source>
</evidence>
<dbReference type="EMBL" id="CM000158">
    <property type="protein sequence ID" value="KRJ99305.1"/>
    <property type="molecule type" value="Genomic_DNA"/>
</dbReference>
<evidence type="ECO:0000313" key="2">
    <source>
        <dbReference type="EMBL" id="KRJ99305.1"/>
    </source>
</evidence>
<sequence>MFRRFINLPLKRLWVCHQPSPFIQPWPLVQSNGSSFGQQPTIFQDHPMSYDILTNDLSEPASSSSIRQVPQKVRIVGEVHSLKVCGHRQPGNCLFISQKGRLYHKESGRGRRESRPDVCQRARYFKERSNSKVSNRLRELMNEGVDGLDKGIRKNERIIHMKGSPKTKYPTSPSYSSYYGDKKAYLEFQEPKRTFRNFVSTLMAKGRKVRQQLQEGKDADLLRYHSGNKDLMKHYHYKSKRRIMQRQLKAKPRVPIAKYKDDSIDWTLPEDSFNPHRQNVNTLGKDILVPLKTKSKSAERAEGKEISSQDKSILPHSWEVIKAREEKLIRKAKKETKGRLSPLRETSSLKSKSGEPKNCIDQQSNRNWILRGSTKISWNQVQTIPEFRKTGQDSK</sequence>
<reference evidence="2 3" key="2">
    <citation type="journal article" date="2007" name="PLoS Biol.">
        <title>Principles of genome evolution in the Drosophila melanogaster species group.</title>
        <authorList>
            <person name="Ranz J.M."/>
            <person name="Maurin D."/>
            <person name="Chan Y.S."/>
            <person name="von Grotthuss M."/>
            <person name="Hillier L.W."/>
            <person name="Roote J."/>
            <person name="Ashburner M."/>
            <person name="Bergman C.M."/>
        </authorList>
    </citation>
    <scope>NUCLEOTIDE SEQUENCE [LARGE SCALE GENOMIC DNA]</scope>
    <source>
        <strain evidence="3">Tai18E2 / Tucson 14021-0261.01</strain>
    </source>
</reference>
<name>A0A0R1DVR8_DROYA</name>